<dbReference type="PROSITE" id="PS51770">
    <property type="entry name" value="HOTDOG_ACOT"/>
    <property type="match status" value="1"/>
</dbReference>
<dbReference type="RefSeq" id="WP_066774605.1">
    <property type="nucleotide sequence ID" value="NZ_BMIP01000004.1"/>
</dbReference>
<feature type="domain" description="HotDog ACOT-type" evidence="4">
    <location>
        <begin position="1"/>
        <end position="110"/>
    </location>
</feature>
<evidence type="ECO:0000256" key="2">
    <source>
        <dbReference type="ARBA" id="ARBA00022801"/>
    </source>
</evidence>
<proteinExistence type="inferred from homology"/>
<dbReference type="EMBL" id="BMIP01000004">
    <property type="protein sequence ID" value="GGD72562.1"/>
    <property type="molecule type" value="Genomic_DNA"/>
</dbReference>
<name>A0A916Z242_9SPHN</name>
<evidence type="ECO:0000259" key="4">
    <source>
        <dbReference type="PROSITE" id="PS51770"/>
    </source>
</evidence>
<reference evidence="5" key="2">
    <citation type="submission" date="2020-09" db="EMBL/GenBank/DDBJ databases">
        <authorList>
            <person name="Sun Q."/>
            <person name="Zhou Y."/>
        </authorList>
    </citation>
    <scope>NUCLEOTIDE SEQUENCE</scope>
    <source>
        <strain evidence="5">CGMCC 1.15360</strain>
    </source>
</reference>
<sequence>MSGPVTATLVLPENANLHGGAFGGWIMGQGDIAAGIAGRRHAGPCVTKAVNELVFLAALRVGDVFMIEAEVEEERRTSFTLALSGVREDESGTREQVLTARFTMVCIDKDGRPRPLRGS</sequence>
<reference evidence="5" key="1">
    <citation type="journal article" date="2014" name="Int. J. Syst. Evol. Microbiol.">
        <title>Complete genome sequence of Corynebacterium casei LMG S-19264T (=DSM 44701T), isolated from a smear-ripened cheese.</title>
        <authorList>
            <consortium name="US DOE Joint Genome Institute (JGI-PGF)"/>
            <person name="Walter F."/>
            <person name="Albersmeier A."/>
            <person name="Kalinowski J."/>
            <person name="Ruckert C."/>
        </authorList>
    </citation>
    <scope>NUCLEOTIDE SEQUENCE</scope>
    <source>
        <strain evidence="5">CGMCC 1.15360</strain>
    </source>
</reference>
<dbReference type="InterPro" id="IPR006683">
    <property type="entry name" value="Thioestr_dom"/>
</dbReference>
<evidence type="ECO:0000313" key="6">
    <source>
        <dbReference type="Proteomes" id="UP000612349"/>
    </source>
</evidence>
<organism evidence="5 6">
    <name type="scientific">Croceicoccus mobilis</name>
    <dbReference type="NCBI Taxonomy" id="1703339"/>
    <lineage>
        <taxon>Bacteria</taxon>
        <taxon>Pseudomonadati</taxon>
        <taxon>Pseudomonadota</taxon>
        <taxon>Alphaproteobacteria</taxon>
        <taxon>Sphingomonadales</taxon>
        <taxon>Erythrobacteraceae</taxon>
        <taxon>Croceicoccus</taxon>
    </lineage>
</organism>
<evidence type="ECO:0000313" key="5">
    <source>
        <dbReference type="EMBL" id="GGD72562.1"/>
    </source>
</evidence>
<dbReference type="InterPro" id="IPR029069">
    <property type="entry name" value="HotDog_dom_sf"/>
</dbReference>
<dbReference type="Pfam" id="PF03061">
    <property type="entry name" value="4HBT"/>
    <property type="match status" value="1"/>
</dbReference>
<dbReference type="Gene3D" id="3.10.129.10">
    <property type="entry name" value="Hotdog Thioesterase"/>
    <property type="match status" value="1"/>
</dbReference>
<dbReference type="GO" id="GO:0052816">
    <property type="term" value="F:long-chain fatty acyl-CoA hydrolase activity"/>
    <property type="evidence" value="ECO:0007669"/>
    <property type="project" value="TreeGrafter"/>
</dbReference>
<comment type="caution">
    <text evidence="5">The sequence shown here is derived from an EMBL/GenBank/DDBJ whole genome shotgun (WGS) entry which is preliminary data.</text>
</comment>
<dbReference type="AlphaFoldDB" id="A0A916Z242"/>
<protein>
    <recommendedName>
        <fullName evidence="4">HotDog ACOT-type domain-containing protein</fullName>
    </recommendedName>
</protein>
<keyword evidence="2 3" id="KW-0378">Hydrolase</keyword>
<evidence type="ECO:0000256" key="3">
    <source>
        <dbReference type="PROSITE-ProRule" id="PRU01106"/>
    </source>
</evidence>
<comment type="similarity">
    <text evidence="1">Belongs to the acyl coenzyme A hydrolase family.</text>
</comment>
<dbReference type="CDD" id="cd03442">
    <property type="entry name" value="BFIT_BACH"/>
    <property type="match status" value="1"/>
</dbReference>
<dbReference type="GO" id="GO:0006637">
    <property type="term" value="P:acyl-CoA metabolic process"/>
    <property type="evidence" value="ECO:0007669"/>
    <property type="project" value="TreeGrafter"/>
</dbReference>
<dbReference type="InterPro" id="IPR040170">
    <property type="entry name" value="Cytosol_ACT"/>
</dbReference>
<dbReference type="PANTHER" id="PTHR11049">
    <property type="entry name" value="ACYL COENZYME A THIOESTER HYDROLASE"/>
    <property type="match status" value="1"/>
</dbReference>
<dbReference type="SUPFAM" id="SSF54637">
    <property type="entry name" value="Thioesterase/thiol ester dehydrase-isomerase"/>
    <property type="match status" value="1"/>
</dbReference>
<keyword evidence="6" id="KW-1185">Reference proteome</keyword>
<gene>
    <name evidence="5" type="ORF">GCM10010990_22690</name>
</gene>
<accession>A0A916Z242</accession>
<dbReference type="GO" id="GO:0005737">
    <property type="term" value="C:cytoplasm"/>
    <property type="evidence" value="ECO:0007669"/>
    <property type="project" value="TreeGrafter"/>
</dbReference>
<dbReference type="InterPro" id="IPR033120">
    <property type="entry name" value="HOTDOG_ACOT"/>
</dbReference>
<dbReference type="Proteomes" id="UP000612349">
    <property type="component" value="Unassembled WGS sequence"/>
</dbReference>
<evidence type="ECO:0000256" key="1">
    <source>
        <dbReference type="ARBA" id="ARBA00010458"/>
    </source>
</evidence>